<comment type="caution">
    <text evidence="1">The sequence shown here is derived from an EMBL/GenBank/DDBJ whole genome shotgun (WGS) entry which is preliminary data.</text>
</comment>
<accession>A0ABW7F895</accession>
<dbReference type="EMBL" id="JBIGHV010000009">
    <property type="protein sequence ID" value="MFG6432843.1"/>
    <property type="molecule type" value="Genomic_DNA"/>
</dbReference>
<organism evidence="1 2">
    <name type="scientific">Pelomonas parva</name>
    <dbReference type="NCBI Taxonomy" id="3299032"/>
    <lineage>
        <taxon>Bacteria</taxon>
        <taxon>Pseudomonadati</taxon>
        <taxon>Pseudomonadota</taxon>
        <taxon>Betaproteobacteria</taxon>
        <taxon>Burkholderiales</taxon>
        <taxon>Sphaerotilaceae</taxon>
        <taxon>Roseateles</taxon>
    </lineage>
</organism>
<reference evidence="1 2" key="1">
    <citation type="submission" date="2024-08" db="EMBL/GenBank/DDBJ databases">
        <authorList>
            <person name="Lu H."/>
        </authorList>
    </citation>
    <scope>NUCLEOTIDE SEQUENCE [LARGE SCALE GENOMIC DNA]</scope>
    <source>
        <strain evidence="1 2">LYH14W</strain>
    </source>
</reference>
<proteinExistence type="predicted"/>
<sequence length="58" mass="6389">MAKRKEIRLALNVRADQARMARLKAAAQAVMEQALPLTIRNLKRTGILKVSDFVSPAG</sequence>
<protein>
    <submittedName>
        <fullName evidence="1">Uncharacterized protein</fullName>
    </submittedName>
</protein>
<gene>
    <name evidence="1" type="ORF">ACG00Y_23205</name>
</gene>
<evidence type="ECO:0000313" key="2">
    <source>
        <dbReference type="Proteomes" id="UP001606210"/>
    </source>
</evidence>
<evidence type="ECO:0000313" key="1">
    <source>
        <dbReference type="EMBL" id="MFG6432843.1"/>
    </source>
</evidence>
<dbReference type="Proteomes" id="UP001606210">
    <property type="component" value="Unassembled WGS sequence"/>
</dbReference>
<dbReference type="RefSeq" id="WP_394483027.1">
    <property type="nucleotide sequence ID" value="NZ_JBIGHV010000009.1"/>
</dbReference>
<keyword evidence="2" id="KW-1185">Reference proteome</keyword>
<name>A0ABW7F895_9BURK</name>